<gene>
    <name evidence="1" type="ORF">CIRG_02915</name>
</gene>
<dbReference type="EMBL" id="DS028094">
    <property type="protein sequence ID" value="KMP03223.1"/>
    <property type="molecule type" value="Genomic_DNA"/>
</dbReference>
<dbReference type="PANTHER" id="PTHR21310:SF51">
    <property type="entry name" value="AMINOGLYCOSIDE PHOSPHOTRANSFERASE DOMAIN-CONTAINING PROTEIN"/>
    <property type="match status" value="1"/>
</dbReference>
<reference evidence="2" key="1">
    <citation type="journal article" date="2010" name="Genome Res.">
        <title>Population genomic sequencing of Coccidioides fungi reveals recent hybridization and transposon control.</title>
        <authorList>
            <person name="Neafsey D.E."/>
            <person name="Barker B.M."/>
            <person name="Sharpton T.J."/>
            <person name="Stajich J.E."/>
            <person name="Park D.J."/>
            <person name="Whiston E."/>
            <person name="Hung C.-Y."/>
            <person name="McMahan C."/>
            <person name="White J."/>
            <person name="Sykes S."/>
            <person name="Heiman D."/>
            <person name="Young S."/>
            <person name="Zeng Q."/>
            <person name="Abouelleil A."/>
            <person name="Aftuck L."/>
            <person name="Bessette D."/>
            <person name="Brown A."/>
            <person name="FitzGerald M."/>
            <person name="Lui A."/>
            <person name="Macdonald J.P."/>
            <person name="Priest M."/>
            <person name="Orbach M.J."/>
            <person name="Galgiani J.N."/>
            <person name="Kirkland T.N."/>
            <person name="Cole G.T."/>
            <person name="Birren B.W."/>
            <person name="Henn M.R."/>
            <person name="Taylor J.W."/>
            <person name="Rounsley S.D."/>
        </authorList>
    </citation>
    <scope>NUCLEOTIDE SEQUENCE [LARGE SCALE GENOMIC DNA]</scope>
    <source>
        <strain evidence="2">RMSCC 2394</strain>
    </source>
</reference>
<evidence type="ECO:0000313" key="2">
    <source>
        <dbReference type="Proteomes" id="UP000054565"/>
    </source>
</evidence>
<dbReference type="PANTHER" id="PTHR21310">
    <property type="entry name" value="AMINOGLYCOSIDE PHOSPHOTRANSFERASE-RELATED-RELATED"/>
    <property type="match status" value="1"/>
</dbReference>
<protein>
    <recommendedName>
        <fullName evidence="3">Aminoglycoside phosphotransferase domain-containing protein</fullName>
    </recommendedName>
</protein>
<evidence type="ECO:0008006" key="3">
    <source>
        <dbReference type="Google" id="ProtNLM"/>
    </source>
</evidence>
<evidence type="ECO:0000313" key="1">
    <source>
        <dbReference type="EMBL" id="KMP03223.1"/>
    </source>
</evidence>
<dbReference type="STRING" id="404692.A0A0J6Y8W4"/>
<dbReference type="OrthoDB" id="10003767at2759"/>
<proteinExistence type="predicted"/>
<name>A0A0J6Y8W4_COCIT</name>
<dbReference type="Proteomes" id="UP000054565">
    <property type="component" value="Unassembled WGS sequence"/>
</dbReference>
<dbReference type="AlphaFoldDB" id="A0A0J6Y8W4"/>
<dbReference type="InterPro" id="IPR051678">
    <property type="entry name" value="AGP_Transferase"/>
</dbReference>
<sequence>MSFVHGCPADLTWFEPSGLDTLEEWRVKILESLAGAMSQLQELEFNHVGSLFPTGNALIRGPCYRLDYGTFGTKDYGGSLRSKSSDPLPPRKRISNMAISCLPHFTTDESADATFVVGLPDFNWQNIMTDDAGNVTSIVDWDNVQTKTGRLWYSTIPRWIATDWNPALYRLSTYPLLEHSLERLGHYQEFYRRKMEEVLQTVDSKVFTEIADLRCRFSRGYGFHHPCP</sequence>
<accession>A0A0J6Y8W4</accession>
<organism evidence="1 2">
    <name type="scientific">Coccidioides immitis RMSCC 2394</name>
    <dbReference type="NCBI Taxonomy" id="404692"/>
    <lineage>
        <taxon>Eukaryota</taxon>
        <taxon>Fungi</taxon>
        <taxon>Dikarya</taxon>
        <taxon>Ascomycota</taxon>
        <taxon>Pezizomycotina</taxon>
        <taxon>Eurotiomycetes</taxon>
        <taxon>Eurotiomycetidae</taxon>
        <taxon>Onygenales</taxon>
        <taxon>Onygenaceae</taxon>
        <taxon>Coccidioides</taxon>
    </lineage>
</organism>